<dbReference type="AlphaFoldDB" id="A0A7S7NW66"/>
<dbReference type="PANTHER" id="PTHR12526:SF630">
    <property type="entry name" value="GLYCOSYLTRANSFERASE"/>
    <property type="match status" value="1"/>
</dbReference>
<name>A0A7S7NW66_PALFE</name>
<dbReference type="InterPro" id="IPR028098">
    <property type="entry name" value="Glyco_trans_4-like_N"/>
</dbReference>
<proteinExistence type="predicted"/>
<keyword evidence="3" id="KW-0808">Transferase</keyword>
<feature type="domain" description="Glycosyl transferase family 1" evidence="1">
    <location>
        <begin position="179"/>
        <end position="343"/>
    </location>
</feature>
<keyword evidence="4" id="KW-1185">Reference proteome</keyword>
<reference evidence="3 4" key="1">
    <citation type="submission" date="2020-10" db="EMBL/GenBank/DDBJ databases">
        <title>Complete genome sequence of Paludibaculum fermentans P105T, a facultatively anaerobic acidobacterium capable of dissimilatory Fe(III) reduction.</title>
        <authorList>
            <person name="Dedysh S.N."/>
            <person name="Beletsky A.V."/>
            <person name="Kulichevskaya I.S."/>
            <person name="Mardanov A.V."/>
            <person name="Ravin N.V."/>
        </authorList>
    </citation>
    <scope>NUCLEOTIDE SEQUENCE [LARGE SCALE GENOMIC DNA]</scope>
    <source>
        <strain evidence="3 4">P105</strain>
    </source>
</reference>
<evidence type="ECO:0000259" key="1">
    <source>
        <dbReference type="Pfam" id="PF00534"/>
    </source>
</evidence>
<dbReference type="KEGG" id="pfer:IRI77_13270"/>
<evidence type="ECO:0000259" key="2">
    <source>
        <dbReference type="Pfam" id="PF13439"/>
    </source>
</evidence>
<dbReference type="Gene3D" id="3.40.50.2000">
    <property type="entry name" value="Glycogen Phosphorylase B"/>
    <property type="match status" value="2"/>
</dbReference>
<gene>
    <name evidence="3" type="ORF">IRI77_13270</name>
</gene>
<organism evidence="3 4">
    <name type="scientific">Paludibaculum fermentans</name>
    <dbReference type="NCBI Taxonomy" id="1473598"/>
    <lineage>
        <taxon>Bacteria</taxon>
        <taxon>Pseudomonadati</taxon>
        <taxon>Acidobacteriota</taxon>
        <taxon>Terriglobia</taxon>
        <taxon>Bryobacterales</taxon>
        <taxon>Bryobacteraceae</taxon>
        <taxon>Paludibaculum</taxon>
    </lineage>
</organism>
<dbReference type="GO" id="GO:0016757">
    <property type="term" value="F:glycosyltransferase activity"/>
    <property type="evidence" value="ECO:0007669"/>
    <property type="project" value="InterPro"/>
</dbReference>
<dbReference type="PANTHER" id="PTHR12526">
    <property type="entry name" value="GLYCOSYLTRANSFERASE"/>
    <property type="match status" value="1"/>
</dbReference>
<dbReference type="Pfam" id="PF00534">
    <property type="entry name" value="Glycos_transf_1"/>
    <property type="match status" value="1"/>
</dbReference>
<sequence>MKKRILHVVPDLMPYGLERVVWSLVTRADRDEYEPGVVSMYDAEPGSMGPELERRGVKVFHLGKRRGFDPRTFGSMASVLRDWRPNLLHTHNYVLRYVLPAAAAAGMPPIVHTIHNVADREVERVGQWLHQLAFRRWVRPVAIADEVAASFQRVYKLDHPALIPNGIDLTPYAAARQDRGAWRQREGFTEDELLLVCVARFYEQKNHKTLLDAFAQLKDELPKARLLLAGDGHLRGAVEQQIAALGLGSRVTLLGRRDDVAGILGASDIFVLPSLWEGNPLSVMEAMAAGLPVAVTAVGGVPELVETGRSGLLCNPGDVDSLASALRTLAGSAALRRGFGEQAMARAEARFGEQAMVRAYEQLYAEELAGRTSNVRRAA</sequence>
<dbReference type="InterPro" id="IPR001296">
    <property type="entry name" value="Glyco_trans_1"/>
</dbReference>
<accession>A0A7S7NW66</accession>
<protein>
    <submittedName>
        <fullName evidence="3">Glycosyltransferase</fullName>
    </submittedName>
</protein>
<feature type="domain" description="Glycosyltransferase subfamily 4-like N-terminal" evidence="2">
    <location>
        <begin position="16"/>
        <end position="169"/>
    </location>
</feature>
<dbReference type="Pfam" id="PF13439">
    <property type="entry name" value="Glyco_transf_4"/>
    <property type="match status" value="1"/>
</dbReference>
<dbReference type="SUPFAM" id="SSF53756">
    <property type="entry name" value="UDP-Glycosyltransferase/glycogen phosphorylase"/>
    <property type="match status" value="1"/>
</dbReference>
<evidence type="ECO:0000313" key="3">
    <source>
        <dbReference type="EMBL" id="QOY90870.1"/>
    </source>
</evidence>
<dbReference type="Proteomes" id="UP000593892">
    <property type="component" value="Chromosome"/>
</dbReference>
<evidence type="ECO:0000313" key="4">
    <source>
        <dbReference type="Proteomes" id="UP000593892"/>
    </source>
</evidence>
<dbReference type="EMBL" id="CP063849">
    <property type="protein sequence ID" value="QOY90870.1"/>
    <property type="molecule type" value="Genomic_DNA"/>
</dbReference>
<dbReference type="RefSeq" id="WP_194452527.1">
    <property type="nucleotide sequence ID" value="NZ_CP063849.1"/>
</dbReference>